<reference evidence="4" key="1">
    <citation type="submission" date="2022-11" db="UniProtKB">
        <authorList>
            <consortium name="WormBaseParasite"/>
        </authorList>
    </citation>
    <scope>IDENTIFICATION</scope>
</reference>
<dbReference type="WBParaSite" id="PgE030_g003_t04">
    <property type="protein sequence ID" value="PgE030_g003_t04"/>
    <property type="gene ID" value="PgE030_g003"/>
</dbReference>
<feature type="domain" description="Proteasome activator complex subunit 4 C-terminal" evidence="1">
    <location>
        <begin position="582"/>
        <end position="669"/>
    </location>
</feature>
<dbReference type="GO" id="GO:0005634">
    <property type="term" value="C:nucleus"/>
    <property type="evidence" value="ECO:0007669"/>
    <property type="project" value="TreeGrafter"/>
</dbReference>
<dbReference type="GO" id="GO:0016504">
    <property type="term" value="F:peptidase activator activity"/>
    <property type="evidence" value="ECO:0007669"/>
    <property type="project" value="InterPro"/>
</dbReference>
<dbReference type="PANTHER" id="PTHR32170:SF4">
    <property type="entry name" value="DUF3437 DOMAIN-CONTAINING PROTEIN-RELATED"/>
    <property type="match status" value="1"/>
</dbReference>
<name>A0A914ZXX8_PARUN</name>
<dbReference type="GO" id="GO:0010499">
    <property type="term" value="P:proteasomal ubiquitin-independent protein catabolic process"/>
    <property type="evidence" value="ECO:0007669"/>
    <property type="project" value="TreeGrafter"/>
</dbReference>
<evidence type="ECO:0000313" key="3">
    <source>
        <dbReference type="Proteomes" id="UP000887569"/>
    </source>
</evidence>
<dbReference type="AlphaFoldDB" id="A0A914ZXX8"/>
<dbReference type="PANTHER" id="PTHR32170">
    <property type="entry name" value="PROTEASOME ACTIVATOR COMPLEX SUBUNIT 4"/>
    <property type="match status" value="1"/>
</dbReference>
<dbReference type="SUPFAM" id="SSF48371">
    <property type="entry name" value="ARM repeat"/>
    <property type="match status" value="1"/>
</dbReference>
<evidence type="ECO:0000313" key="4">
    <source>
        <dbReference type="WBParaSite" id="PgE030_g003_t04"/>
    </source>
</evidence>
<dbReference type="Pfam" id="PF23096">
    <property type="entry name" value="HEAT_PSME4"/>
    <property type="match status" value="1"/>
</dbReference>
<dbReference type="InterPro" id="IPR055455">
    <property type="entry name" value="HEAT_PSME4"/>
</dbReference>
<proteinExistence type="predicted"/>
<dbReference type="Proteomes" id="UP000887569">
    <property type="component" value="Unplaced"/>
</dbReference>
<accession>A0A914ZXX8</accession>
<dbReference type="InterPro" id="IPR021843">
    <property type="entry name" value="PSME4_C"/>
</dbReference>
<evidence type="ECO:0000259" key="1">
    <source>
        <dbReference type="Pfam" id="PF11919"/>
    </source>
</evidence>
<sequence length="669" mass="76292">MLTDDRAEWRQSAAECVSGWLAWNKPKSVRISWTPPKKIEETRNRHACGLRMDNLCIVYDEKDLPKDDSSWNRTVFVSKPHWGAYQWPRKLLITAPFSKQNELKRPFDELTTIEKVVVETLLDAGIFKQWHSILLKEKEDNDEFSNDEFLLIKYLFRNYNTIMLPLLRSLLEDIMKKVEKNGEGFFSTRAKKRLAAVYCAGLIRGSRNWSYSELSKMWAWLKPLMIAQIEGLTSETMDHWEAALKLCFDCTDPRRLHWLVEGIFEVASKPSPTAWHTCLRLNFIRYVSTCASWRTTLLLRKALKIASSLAHTASLETERTEIARILSFPAVFAFAAGNQNNIPRRFAIPGLDEMLRLFKEETKVLTEDALASATTVKDHPDKGHPVSRSTNVAIRIKSGALKDPKRLLGMKTLLEFLNTYYSTAFVGMSTSVIAVFPLVTHLANEETADSDEVQEVRDDDLIVGSSELLFHIWSGIYLRDDLADGLLSTVQMTVVGTNSWRAWVSILRFLQVLVFSNIFVCESCNRPLIIRQMVETALCHHRVEVRNEAAECLTSFIHCGHQPISDAYIKEALWSTSSATIAERHGAVLKLSSVIRAFPFTIPPTVVTLIPQYCVYGNSRDSVIKVTVTETLRSFLRTHHDKLIDQCEDQSAKLIVEAIHNVISPNYYV</sequence>
<dbReference type="InterPro" id="IPR035309">
    <property type="entry name" value="PSME4"/>
</dbReference>
<feature type="domain" description="Proteasome activator complex subunit 4-like HEAT repeat-like" evidence="2">
    <location>
        <begin position="2"/>
        <end position="285"/>
    </location>
</feature>
<keyword evidence="3" id="KW-1185">Reference proteome</keyword>
<evidence type="ECO:0000259" key="2">
    <source>
        <dbReference type="Pfam" id="PF23096"/>
    </source>
</evidence>
<dbReference type="Pfam" id="PF11919">
    <property type="entry name" value="PSME4_C"/>
    <property type="match status" value="1"/>
</dbReference>
<protein>
    <submittedName>
        <fullName evidence="4">Proteasome activator Blm10 mid region domain-containing protein</fullName>
    </submittedName>
</protein>
<dbReference type="GO" id="GO:0070628">
    <property type="term" value="F:proteasome binding"/>
    <property type="evidence" value="ECO:0007669"/>
    <property type="project" value="InterPro"/>
</dbReference>
<dbReference type="InterPro" id="IPR016024">
    <property type="entry name" value="ARM-type_fold"/>
</dbReference>
<organism evidence="3 4">
    <name type="scientific">Parascaris univalens</name>
    <name type="common">Nematode worm</name>
    <dbReference type="NCBI Taxonomy" id="6257"/>
    <lineage>
        <taxon>Eukaryota</taxon>
        <taxon>Metazoa</taxon>
        <taxon>Ecdysozoa</taxon>
        <taxon>Nematoda</taxon>
        <taxon>Chromadorea</taxon>
        <taxon>Rhabditida</taxon>
        <taxon>Spirurina</taxon>
        <taxon>Ascaridomorpha</taxon>
        <taxon>Ascaridoidea</taxon>
        <taxon>Ascarididae</taxon>
        <taxon>Parascaris</taxon>
    </lineage>
</organism>
<dbReference type="GO" id="GO:0005829">
    <property type="term" value="C:cytosol"/>
    <property type="evidence" value="ECO:0007669"/>
    <property type="project" value="TreeGrafter"/>
</dbReference>